<dbReference type="Gene3D" id="3.10.520.10">
    <property type="entry name" value="ApbE-like domains"/>
    <property type="match status" value="1"/>
</dbReference>
<proteinExistence type="predicted"/>
<dbReference type="AlphaFoldDB" id="A0A7C0U6J7"/>
<organism evidence="1">
    <name type="scientific">Thermosulfidibacter takaii</name>
    <dbReference type="NCBI Taxonomy" id="412593"/>
    <lineage>
        <taxon>Bacteria</taxon>
        <taxon>Pseudomonadati</taxon>
        <taxon>Thermosulfidibacterota</taxon>
        <taxon>Thermosulfidibacteria</taxon>
        <taxon>Thermosulfidibacterales</taxon>
        <taxon>Thermosulfidibacteraceae</taxon>
    </lineage>
</organism>
<dbReference type="InterPro" id="IPR003374">
    <property type="entry name" value="ApbE-like_sf"/>
</dbReference>
<dbReference type="InterPro" id="IPR007183">
    <property type="entry name" value="UPF0280"/>
</dbReference>
<reference evidence="1" key="1">
    <citation type="journal article" date="2020" name="mSystems">
        <title>Genome- and Community-Level Interaction Insights into Carbon Utilization and Element Cycling Functions of Hydrothermarchaeota in Hydrothermal Sediment.</title>
        <authorList>
            <person name="Zhou Z."/>
            <person name="Liu Y."/>
            <person name="Xu W."/>
            <person name="Pan J."/>
            <person name="Luo Z.H."/>
            <person name="Li M."/>
        </authorList>
    </citation>
    <scope>NUCLEOTIDE SEQUENCE [LARGE SCALE GENOMIC DNA]</scope>
    <source>
        <strain evidence="1">HyVt-115</strain>
    </source>
</reference>
<accession>A0A7C0U6J7</accession>
<sequence>MAGERDKEYRSRIKAKDLTPYRIKVRESDLLILTPTTREEEALDALLTVRLPLESYIDLHPDFAASLVPLEVEPGAPDIVKVMARAAQATGVGPMAAVAGAIAQAVGERLAQWEKEVVVENGGDIYIRSSRDRTIALFAGDSPLSMKVGIKVKGKDTPLGVCTSSGRVGHSLSMGRAHSVTVVAPDTPLADAAATALANMVKEADHIQKALEKAVEIDGLLGTVVIFEDRLGAWGKIELVSLEAP</sequence>
<gene>
    <name evidence="1" type="ORF">ENF32_04705</name>
</gene>
<name>A0A7C0U6J7_9BACT</name>
<dbReference type="NCBIfam" id="NF003323">
    <property type="entry name" value="PRK04334.1-3"/>
    <property type="match status" value="1"/>
</dbReference>
<dbReference type="Proteomes" id="UP000885690">
    <property type="component" value="Unassembled WGS sequence"/>
</dbReference>
<evidence type="ECO:0000313" key="1">
    <source>
        <dbReference type="EMBL" id="HDD53348.1"/>
    </source>
</evidence>
<dbReference type="PIRSF" id="PIRSF006421">
    <property type="entry name" value="UCP006421"/>
    <property type="match status" value="1"/>
</dbReference>
<comment type="caution">
    <text evidence="1">The sequence shown here is derived from an EMBL/GenBank/DDBJ whole genome shotgun (WGS) entry which is preliminary data.</text>
</comment>
<dbReference type="EMBL" id="DQWS01000178">
    <property type="protein sequence ID" value="HDD53348.1"/>
    <property type="molecule type" value="Genomic_DNA"/>
</dbReference>
<dbReference type="SUPFAM" id="SSF143631">
    <property type="entry name" value="ApbE-like"/>
    <property type="match status" value="1"/>
</dbReference>
<protein>
    <submittedName>
        <fullName evidence="1">UPF0280 family protein</fullName>
    </submittedName>
</protein>